<sequence>MGWWDKWTTVKETVSGWGKDVWNNASVSGATSGIVNFSYNTVSRLLEQLPAALRLTRVAFDPAISAETKEKVGKVVKGGARIIVEDAIPLAVASYLYTVLEQQGEDYLEDNPNEAWLSVNTALYMGLWLMWGAQWVYTTRRKTQLVVRTTVLALEAGGAFNSMRETPPMDLCIQKKCTTMRFLKGSFRDLIEYWSTKAAIAFVGYVPVVGENLAAAFDVYHNGRYVTTLVLPELCGPDQERYLREYPELALSHGITHYVLSKFVCSMIEYYTGVPAVFYESTVQQFLLISQIGIASQMTLPPAVKEPRRNIPDPVAAYGNMVGFVVDTTAEGARKTIPALLKKRTESIIPWSKIPDYAHFMWTNPVSEKIKLVMLPRMLQGERFIDDPVIPWSLSRQRILDAIKNIQDIRAYLIVKIAMHSPNAAAELARPIFGTPKSLVTILLSILKNEEAMLKLGQFRNYVGSLHPGEAPALPHNDDAFLLTGQVQEPTNFSSAIVKIDSDMHLRLVPSEVITQKPVTSPQIEELVDEDINKKKIPKAQSTSKSVPIMLNPGAVIKDQKANVIDIGINSSGPAFFKLVPDATIRHRTINQPTTSTLTN</sequence>
<evidence type="ECO:0000313" key="1">
    <source>
        <dbReference type="EMBL" id="CEK09296.1"/>
    </source>
</evidence>
<dbReference type="STRING" id="449.LHA_0182"/>
<dbReference type="KEGG" id="lha:LHA_0182"/>
<dbReference type="PATRIC" id="fig|449.7.peg.886"/>
<evidence type="ECO:0000313" key="2">
    <source>
        <dbReference type="Proteomes" id="UP000032803"/>
    </source>
</evidence>
<proteinExistence type="predicted"/>
<organism evidence="1 2">
    <name type="scientific">Legionella hackeliae</name>
    <dbReference type="NCBI Taxonomy" id="449"/>
    <lineage>
        <taxon>Bacteria</taxon>
        <taxon>Pseudomonadati</taxon>
        <taxon>Pseudomonadota</taxon>
        <taxon>Gammaproteobacteria</taxon>
        <taxon>Legionellales</taxon>
        <taxon>Legionellaceae</taxon>
        <taxon>Legionella</taxon>
    </lineage>
</organism>
<dbReference type="HOGENOM" id="CLU_454774_0_0_6"/>
<dbReference type="EMBL" id="LN681225">
    <property type="protein sequence ID" value="CEK09296.1"/>
    <property type="molecule type" value="Genomic_DNA"/>
</dbReference>
<dbReference type="Proteomes" id="UP000032803">
    <property type="component" value="Chromosome I"/>
</dbReference>
<name>A0A0A8UP44_LEGHA</name>
<gene>
    <name evidence="1" type="ORF">LHA_0182</name>
</gene>
<dbReference type="OrthoDB" id="5647240at2"/>
<keyword evidence="2" id="KW-1185">Reference proteome</keyword>
<dbReference type="AlphaFoldDB" id="A0A0A8UP44"/>
<reference evidence="2" key="1">
    <citation type="submission" date="2014-09" db="EMBL/GenBank/DDBJ databases">
        <authorList>
            <person name="Gomez-Valero L."/>
        </authorList>
    </citation>
    <scope>NUCLEOTIDE SEQUENCE [LARGE SCALE GENOMIC DNA]</scope>
    <source>
        <strain evidence="2">ATCC35250</strain>
    </source>
</reference>
<protein>
    <submittedName>
        <fullName evidence="1">Uncharacterized protein</fullName>
    </submittedName>
</protein>
<dbReference type="RefSeq" id="WP_045104854.1">
    <property type="nucleotide sequence ID" value="NZ_LN681225.1"/>
</dbReference>
<accession>A0A0A8UP44</accession>